<evidence type="ECO:0000259" key="6">
    <source>
        <dbReference type="PROSITE" id="PS51747"/>
    </source>
</evidence>
<dbReference type="GO" id="GO:0005737">
    <property type="term" value="C:cytoplasm"/>
    <property type="evidence" value="ECO:0007669"/>
    <property type="project" value="TreeGrafter"/>
</dbReference>
<feature type="domain" description="CMP/dCMP-type deaminase" evidence="6">
    <location>
        <begin position="1"/>
        <end position="121"/>
    </location>
</feature>
<dbReference type="Pfam" id="PF18750">
    <property type="entry name" value="SNAD4"/>
    <property type="match status" value="1"/>
</dbReference>
<evidence type="ECO:0000256" key="5">
    <source>
        <dbReference type="ARBA" id="ARBA00022833"/>
    </source>
</evidence>
<dbReference type="GO" id="GO:0008270">
    <property type="term" value="F:zinc ion binding"/>
    <property type="evidence" value="ECO:0007669"/>
    <property type="project" value="InterPro"/>
</dbReference>
<evidence type="ECO:0000313" key="7">
    <source>
        <dbReference type="EMBL" id="NXG04474.1"/>
    </source>
</evidence>
<dbReference type="SUPFAM" id="SSF53927">
    <property type="entry name" value="Cytidine deaminase-like"/>
    <property type="match status" value="1"/>
</dbReference>
<sequence>YIDKEVLKEQFDPSKYPRETYLLCEIQWGNTGTPWIHWVKNDHDDDDDDHAEVCFLEDIFQMKSSNLNCNITLYLSWSPCADCSRRILRFLKRHWNVTIDIYVARLYRIDIEENRKGLRRLVNHLASVSPDYDYCWQTFTPGGNAYDFWPKNSEFKINANWKTLQLILEVSRL</sequence>
<gene>
    <name evidence="7" type="primary">Apobec1_1</name>
    <name evidence="7" type="ORF">SAKLUC_R15587</name>
</gene>
<dbReference type="InterPro" id="IPR050610">
    <property type="entry name" value="APOBEC_Cyt_Deaminase"/>
</dbReference>
<protein>
    <submittedName>
        <fullName evidence="7">ABEC1 enzyme</fullName>
    </submittedName>
</protein>
<dbReference type="Gene3D" id="3.40.140.10">
    <property type="entry name" value="Cytidine Deaminase, domain 2"/>
    <property type="match status" value="1"/>
</dbReference>
<dbReference type="InterPro" id="IPR016193">
    <property type="entry name" value="Cytidine_deaminase-like"/>
</dbReference>
<organism evidence="7 8">
    <name type="scientific">Sakesphorus luctuosus</name>
    <dbReference type="NCBI Taxonomy" id="419690"/>
    <lineage>
        <taxon>Eukaryota</taxon>
        <taxon>Metazoa</taxon>
        <taxon>Chordata</taxon>
        <taxon>Craniata</taxon>
        <taxon>Vertebrata</taxon>
        <taxon>Euteleostomi</taxon>
        <taxon>Archelosauria</taxon>
        <taxon>Archosauria</taxon>
        <taxon>Dinosauria</taxon>
        <taxon>Saurischia</taxon>
        <taxon>Theropoda</taxon>
        <taxon>Coelurosauria</taxon>
        <taxon>Aves</taxon>
        <taxon>Neognathae</taxon>
        <taxon>Neoaves</taxon>
        <taxon>Telluraves</taxon>
        <taxon>Australaves</taxon>
        <taxon>Passeriformes</taxon>
        <taxon>Thamnophilidae</taxon>
        <taxon>Sakesphorus</taxon>
    </lineage>
</organism>
<keyword evidence="8" id="KW-1185">Reference proteome</keyword>
<dbReference type="Proteomes" id="UP000558958">
    <property type="component" value="Unassembled WGS sequence"/>
</dbReference>
<evidence type="ECO:0000256" key="2">
    <source>
        <dbReference type="ARBA" id="ARBA00006576"/>
    </source>
</evidence>
<dbReference type="GO" id="GO:0003723">
    <property type="term" value="F:RNA binding"/>
    <property type="evidence" value="ECO:0007669"/>
    <property type="project" value="TreeGrafter"/>
</dbReference>
<comment type="cofactor">
    <cofactor evidence="1">
        <name>Zn(2+)</name>
        <dbReference type="ChEBI" id="CHEBI:29105"/>
    </cofactor>
</comment>
<proteinExistence type="inferred from homology"/>
<evidence type="ECO:0000313" key="8">
    <source>
        <dbReference type="Proteomes" id="UP000558958"/>
    </source>
</evidence>
<dbReference type="PROSITE" id="PS51747">
    <property type="entry name" value="CYT_DCMP_DEAMINASES_2"/>
    <property type="match status" value="1"/>
</dbReference>
<dbReference type="InterPro" id="IPR016192">
    <property type="entry name" value="APOBEC/CMP_deaminase_Zn-bd"/>
</dbReference>
<reference evidence="7 8" key="1">
    <citation type="submission" date="2019-09" db="EMBL/GenBank/DDBJ databases">
        <title>Bird 10,000 Genomes (B10K) Project - Family phase.</title>
        <authorList>
            <person name="Zhang G."/>
        </authorList>
    </citation>
    <scope>NUCLEOTIDE SEQUENCE [LARGE SCALE GENOMIC DNA]</scope>
    <source>
        <strain evidence="7">B10K-DU-001-06</strain>
        <tissue evidence="7">Muscle</tissue>
    </source>
</reference>
<dbReference type="PANTHER" id="PTHR13857:SF26">
    <property type="entry name" value="C-U-EDITING ENZYME APOBEC-1"/>
    <property type="match status" value="1"/>
</dbReference>
<evidence type="ECO:0000256" key="4">
    <source>
        <dbReference type="ARBA" id="ARBA00022801"/>
    </source>
</evidence>
<dbReference type="InterPro" id="IPR002125">
    <property type="entry name" value="CMP_dCMP_dom"/>
</dbReference>
<feature type="non-terminal residue" evidence="7">
    <location>
        <position position="1"/>
    </location>
</feature>
<dbReference type="GO" id="GO:0005634">
    <property type="term" value="C:nucleus"/>
    <property type="evidence" value="ECO:0007669"/>
    <property type="project" value="TreeGrafter"/>
</dbReference>
<dbReference type="GO" id="GO:0004126">
    <property type="term" value="F:cytidine deaminase activity"/>
    <property type="evidence" value="ECO:0007669"/>
    <property type="project" value="TreeGrafter"/>
</dbReference>
<dbReference type="PANTHER" id="PTHR13857">
    <property type="entry name" value="MRNA EDITING ENZYME"/>
    <property type="match status" value="1"/>
</dbReference>
<dbReference type="AlphaFoldDB" id="A0A7K8YLT0"/>
<comment type="similarity">
    <text evidence="2">Belongs to the cytidine and deoxycytidylate deaminase family.</text>
</comment>
<keyword evidence="3" id="KW-0479">Metal-binding</keyword>
<accession>A0A7K8YLT0</accession>
<feature type="non-terminal residue" evidence="7">
    <location>
        <position position="173"/>
    </location>
</feature>
<name>A0A7K8YLT0_9PASS</name>
<dbReference type="EMBL" id="VWZD01005586">
    <property type="protein sequence ID" value="NXG04474.1"/>
    <property type="molecule type" value="Genomic_DNA"/>
</dbReference>
<keyword evidence="4" id="KW-0378">Hydrolase</keyword>
<comment type="caution">
    <text evidence="7">The sequence shown here is derived from an EMBL/GenBank/DDBJ whole genome shotgun (WGS) entry which is preliminary data.</text>
</comment>
<evidence type="ECO:0000256" key="1">
    <source>
        <dbReference type="ARBA" id="ARBA00001947"/>
    </source>
</evidence>
<dbReference type="GO" id="GO:0016554">
    <property type="term" value="P:cytidine to uridine editing"/>
    <property type="evidence" value="ECO:0007669"/>
    <property type="project" value="TreeGrafter"/>
</dbReference>
<keyword evidence="5" id="KW-0862">Zinc</keyword>
<dbReference type="PROSITE" id="PS00903">
    <property type="entry name" value="CYT_DCMP_DEAMINASES_1"/>
    <property type="match status" value="1"/>
</dbReference>
<evidence type="ECO:0000256" key="3">
    <source>
        <dbReference type="ARBA" id="ARBA00022723"/>
    </source>
</evidence>